<dbReference type="PRINTS" id="PR00686">
    <property type="entry name" value="TIFACTORIID"/>
</dbReference>
<dbReference type="GO" id="GO:0003677">
    <property type="term" value="F:DNA binding"/>
    <property type="evidence" value="ECO:0007669"/>
    <property type="project" value="UniProtKB-KW"/>
</dbReference>
<keyword evidence="5" id="KW-0804">Transcription</keyword>
<name>A0A976QUL7_THEOR</name>
<evidence type="ECO:0000256" key="5">
    <source>
        <dbReference type="ARBA" id="ARBA00023163"/>
    </source>
</evidence>
<dbReference type="InterPro" id="IPR000814">
    <property type="entry name" value="TBP"/>
</dbReference>
<accession>A0A976QUL7</accession>
<gene>
    <name evidence="7" type="ORF">MACJ_000496</name>
</gene>
<dbReference type="GO" id="GO:0005634">
    <property type="term" value="C:nucleus"/>
    <property type="evidence" value="ECO:0007669"/>
    <property type="project" value="UniProtKB-SubCell"/>
</dbReference>
<dbReference type="PANTHER" id="PTHR10126">
    <property type="entry name" value="TATA-BOX BINDING PROTEIN"/>
    <property type="match status" value="1"/>
</dbReference>
<evidence type="ECO:0000313" key="8">
    <source>
        <dbReference type="Proteomes" id="UP000244803"/>
    </source>
</evidence>
<evidence type="ECO:0000256" key="1">
    <source>
        <dbReference type="ARBA" id="ARBA00004123"/>
    </source>
</evidence>
<dbReference type="InterPro" id="IPR033710">
    <property type="entry name" value="TBP_eukaryotic"/>
</dbReference>
<dbReference type="AlphaFoldDB" id="A0A976QUL7"/>
<dbReference type="SUPFAM" id="SSF55945">
    <property type="entry name" value="TATA-box binding protein-like"/>
    <property type="match status" value="2"/>
</dbReference>
<organism evidence="7 8">
    <name type="scientific">Theileria orientalis</name>
    <dbReference type="NCBI Taxonomy" id="68886"/>
    <lineage>
        <taxon>Eukaryota</taxon>
        <taxon>Sar</taxon>
        <taxon>Alveolata</taxon>
        <taxon>Apicomplexa</taxon>
        <taxon>Aconoidasida</taxon>
        <taxon>Piroplasmida</taxon>
        <taxon>Theileriidae</taxon>
        <taxon>Theileria</taxon>
    </lineage>
</organism>
<keyword evidence="3" id="KW-0805">Transcription regulation</keyword>
<dbReference type="CDD" id="cd04516">
    <property type="entry name" value="TBP_eukaryotes"/>
    <property type="match status" value="1"/>
</dbReference>
<evidence type="ECO:0000256" key="6">
    <source>
        <dbReference type="ARBA" id="ARBA00023242"/>
    </source>
</evidence>
<comment type="similarity">
    <text evidence="2">Belongs to the TBP family.</text>
</comment>
<reference evidence="7" key="1">
    <citation type="submission" date="2022-07" db="EMBL/GenBank/DDBJ databases">
        <title>Evaluation of T. orientalis genome assembly methods using nanopore sequencing and analysis of variation between genomes.</title>
        <authorList>
            <person name="Yam J."/>
            <person name="Micallef M.L."/>
            <person name="Liu M."/>
            <person name="Djordjevic S.P."/>
            <person name="Bogema D.R."/>
            <person name="Jenkins C."/>
        </authorList>
    </citation>
    <scope>NUCLEOTIDE SEQUENCE</scope>
    <source>
        <strain evidence="7">Fish Creek</strain>
    </source>
</reference>
<evidence type="ECO:0000256" key="2">
    <source>
        <dbReference type="ARBA" id="ARBA00005560"/>
    </source>
</evidence>
<dbReference type="Gene3D" id="3.30.310.10">
    <property type="entry name" value="TATA-Binding Protein"/>
    <property type="match status" value="2"/>
</dbReference>
<dbReference type="Pfam" id="PF00352">
    <property type="entry name" value="TBP"/>
    <property type="match status" value="2"/>
</dbReference>
<dbReference type="OrthoDB" id="2127950at2759"/>
<keyword evidence="6" id="KW-0539">Nucleus</keyword>
<dbReference type="Proteomes" id="UP000244803">
    <property type="component" value="Chromosome 1"/>
</dbReference>
<sequence>MAGRSKRISSLRNLRYNELVDCGNADSDSDTTKLASTDYASSVNKESPKALSSSTSNNFDDKDILSLELDDKNDNLISKMSKYSCFLKSNYQSNMCIPMVQNIVASVHLGQELDLREIAISTRNAEYNPKKFNALVLRMQNPKCTGLIFRTGRIIITGSKTIEDTKLGAKRMAKMIRKELGADLKFNNFKIENIIATFNCNVPIRLEVFSQEHKELSNYEPEFFAGLVYRCRISESSEAVLLIFVSGNVIITGCKSAHEIQYVFKTMYPILQQYQK</sequence>
<evidence type="ECO:0000256" key="3">
    <source>
        <dbReference type="ARBA" id="ARBA00023015"/>
    </source>
</evidence>
<evidence type="ECO:0000313" key="7">
    <source>
        <dbReference type="EMBL" id="UKJ88053.1"/>
    </source>
</evidence>
<comment type="subcellular location">
    <subcellularLocation>
        <location evidence="1">Nucleus</location>
    </subcellularLocation>
</comment>
<dbReference type="FunFam" id="3.30.310.10:FF:000005">
    <property type="entry name" value="TATA box-binding protein-like 1"/>
    <property type="match status" value="1"/>
</dbReference>
<keyword evidence="4" id="KW-0238">DNA-binding</keyword>
<dbReference type="InterPro" id="IPR012295">
    <property type="entry name" value="TBP_dom_sf"/>
</dbReference>
<proteinExistence type="inferred from homology"/>
<dbReference type="GO" id="GO:0006352">
    <property type="term" value="P:DNA-templated transcription initiation"/>
    <property type="evidence" value="ECO:0007669"/>
    <property type="project" value="InterPro"/>
</dbReference>
<dbReference type="EMBL" id="CP056065">
    <property type="protein sequence ID" value="UKJ88053.1"/>
    <property type="molecule type" value="Genomic_DNA"/>
</dbReference>
<protein>
    <submittedName>
        <fullName evidence="7">Transcription initiation factor</fullName>
    </submittedName>
</protein>
<evidence type="ECO:0000256" key="4">
    <source>
        <dbReference type="ARBA" id="ARBA00023125"/>
    </source>
</evidence>